<evidence type="ECO:0000313" key="6">
    <source>
        <dbReference type="Ensembl" id="ENSELUP00000094469.1"/>
    </source>
</evidence>
<protein>
    <recommendedName>
        <fullName evidence="5">AIG1-type G domain-containing protein</fullName>
    </recommendedName>
</protein>
<dbReference type="Ensembl" id="ENSELUT00000110736.1">
    <property type="protein sequence ID" value="ENSELUP00000090454.1"/>
    <property type="gene ID" value="ENSELUG00000035228.1"/>
</dbReference>
<keyword evidence="4" id="KW-0812">Transmembrane</keyword>
<organism evidence="6 7">
    <name type="scientific">Esox lucius</name>
    <name type="common">Northern pike</name>
    <dbReference type="NCBI Taxonomy" id="8010"/>
    <lineage>
        <taxon>Eukaryota</taxon>
        <taxon>Metazoa</taxon>
        <taxon>Chordata</taxon>
        <taxon>Craniata</taxon>
        <taxon>Vertebrata</taxon>
        <taxon>Euteleostomi</taxon>
        <taxon>Actinopterygii</taxon>
        <taxon>Neopterygii</taxon>
        <taxon>Teleostei</taxon>
        <taxon>Protacanthopterygii</taxon>
        <taxon>Esociformes</taxon>
        <taxon>Esocidae</taxon>
        <taxon>Esox</taxon>
    </lineage>
</organism>
<dbReference type="GeneTree" id="ENSGT01140000282522"/>
<dbReference type="InterPro" id="IPR006703">
    <property type="entry name" value="G_AIG1"/>
</dbReference>
<accession>A0AAY5L007</accession>
<feature type="transmembrane region" description="Helical" evidence="4">
    <location>
        <begin position="119"/>
        <end position="145"/>
    </location>
</feature>
<dbReference type="GO" id="GO:0005525">
    <property type="term" value="F:GTP binding"/>
    <property type="evidence" value="ECO:0007669"/>
    <property type="project" value="UniProtKB-KW"/>
</dbReference>
<dbReference type="AlphaFoldDB" id="A0AAY5L007"/>
<feature type="domain" description="AIG1-type G" evidence="5">
    <location>
        <begin position="3"/>
        <end position="105"/>
    </location>
</feature>
<keyword evidence="3" id="KW-0342">GTP-binding</keyword>
<proteinExistence type="inferred from homology"/>
<reference evidence="6" key="2">
    <citation type="submission" date="2025-05" db="UniProtKB">
        <authorList>
            <consortium name="Ensembl"/>
        </authorList>
    </citation>
    <scope>IDENTIFICATION</scope>
</reference>
<evidence type="ECO:0000256" key="4">
    <source>
        <dbReference type="SAM" id="Phobius"/>
    </source>
</evidence>
<dbReference type="PANTHER" id="PTHR10903">
    <property type="entry name" value="GTPASE, IMAP FAMILY MEMBER-RELATED"/>
    <property type="match status" value="1"/>
</dbReference>
<keyword evidence="4" id="KW-0472">Membrane</keyword>
<keyword evidence="2" id="KW-0547">Nucleotide-binding</keyword>
<dbReference type="Ensembl" id="ENSELUT00000096388.1">
    <property type="protein sequence ID" value="ENSELUP00000094469.1"/>
    <property type="gene ID" value="ENSELUG00000035228.1"/>
</dbReference>
<dbReference type="Proteomes" id="UP000265140">
    <property type="component" value="Chromosome 17"/>
</dbReference>
<name>A0AAY5L007_ESOLU</name>
<evidence type="ECO:0000313" key="7">
    <source>
        <dbReference type="Proteomes" id="UP000265140"/>
    </source>
</evidence>
<evidence type="ECO:0000256" key="1">
    <source>
        <dbReference type="ARBA" id="ARBA00008535"/>
    </source>
</evidence>
<dbReference type="InterPro" id="IPR027417">
    <property type="entry name" value="P-loop_NTPase"/>
</dbReference>
<keyword evidence="4" id="KW-1133">Transmembrane helix</keyword>
<evidence type="ECO:0000259" key="5">
    <source>
        <dbReference type="Pfam" id="PF04548"/>
    </source>
</evidence>
<evidence type="ECO:0000256" key="3">
    <source>
        <dbReference type="ARBA" id="ARBA00023134"/>
    </source>
</evidence>
<keyword evidence="7" id="KW-1185">Reference proteome</keyword>
<reference evidence="6 7" key="1">
    <citation type="submission" date="2020-02" db="EMBL/GenBank/DDBJ databases">
        <title>Esox lucius (northern pike) genome, fEsoLuc1, primary haplotype.</title>
        <authorList>
            <person name="Myers G."/>
            <person name="Karagic N."/>
            <person name="Meyer A."/>
            <person name="Pippel M."/>
            <person name="Reichard M."/>
            <person name="Winkler S."/>
            <person name="Tracey A."/>
            <person name="Sims Y."/>
            <person name="Howe K."/>
            <person name="Rhie A."/>
            <person name="Formenti G."/>
            <person name="Durbin R."/>
            <person name="Fedrigo O."/>
            <person name="Jarvis E.D."/>
        </authorList>
    </citation>
    <scope>NUCLEOTIDE SEQUENCE [LARGE SCALE GENOMIC DNA]</scope>
</reference>
<dbReference type="InterPro" id="IPR045058">
    <property type="entry name" value="GIMA/IAN/Toc"/>
</dbReference>
<dbReference type="PANTHER" id="PTHR10903:SF170">
    <property type="entry name" value="GTPASE IMAP FAMILY MEMBER 7"/>
    <property type="match status" value="1"/>
</dbReference>
<evidence type="ECO:0000256" key="2">
    <source>
        <dbReference type="ARBA" id="ARBA00022741"/>
    </source>
</evidence>
<comment type="similarity">
    <text evidence="1">Belongs to the TRAFAC class TrmE-Era-EngA-EngB-Septin-like GTPase superfamily. AIG1/Toc34/Toc159-like paraseptin GTPase family. IAN subfamily.</text>
</comment>
<dbReference type="Ensembl" id="ENSELUT00000110507.1">
    <property type="protein sequence ID" value="ENSELUP00000097958.1"/>
    <property type="gene ID" value="ENSELUG00000035228.1"/>
</dbReference>
<dbReference type="Pfam" id="PF04548">
    <property type="entry name" value="AIG1"/>
    <property type="match status" value="1"/>
</dbReference>
<dbReference type="Gene3D" id="3.40.50.300">
    <property type="entry name" value="P-loop containing nucleotide triphosphate hydrolases"/>
    <property type="match status" value="1"/>
</dbReference>
<sequence length="177" mass="20147">MWRYTDNEGISAKWIQEYFGEDASKNTMVLFTVEDQLGNKSTDEFLELNKELRKLLASYGDRYHSISTERRNPTQVRELFRKIDQMKKNEGQYYTNEDYEARRKSFNKRLHCIQQIIQLAMLLAVSSILGSTVAGAVFTLGYIVAGAVLFDLDFHCVSAGSCVVGVGTNGKQIIYCC</sequence>